<feature type="non-terminal residue" evidence="1">
    <location>
        <position position="1"/>
    </location>
</feature>
<name>X1SH25_9ZZZZ</name>
<protein>
    <submittedName>
        <fullName evidence="1">Uncharacterized protein</fullName>
    </submittedName>
</protein>
<organism evidence="1">
    <name type="scientific">marine sediment metagenome</name>
    <dbReference type="NCBI Taxonomy" id="412755"/>
    <lineage>
        <taxon>unclassified sequences</taxon>
        <taxon>metagenomes</taxon>
        <taxon>ecological metagenomes</taxon>
    </lineage>
</organism>
<dbReference type="EMBL" id="BARW01012967">
    <property type="protein sequence ID" value="GAI74715.1"/>
    <property type="molecule type" value="Genomic_DNA"/>
</dbReference>
<gene>
    <name evidence="1" type="ORF">S12H4_24079</name>
</gene>
<reference evidence="1" key="1">
    <citation type="journal article" date="2014" name="Front. Microbiol.">
        <title>High frequency of phylogenetically diverse reductive dehalogenase-homologous genes in deep subseafloor sedimentary metagenomes.</title>
        <authorList>
            <person name="Kawai M."/>
            <person name="Futagami T."/>
            <person name="Toyoda A."/>
            <person name="Takaki Y."/>
            <person name="Nishi S."/>
            <person name="Hori S."/>
            <person name="Arai W."/>
            <person name="Tsubouchi T."/>
            <person name="Morono Y."/>
            <person name="Uchiyama I."/>
            <person name="Ito T."/>
            <person name="Fujiyama A."/>
            <person name="Inagaki F."/>
            <person name="Takami H."/>
        </authorList>
    </citation>
    <scope>NUCLEOTIDE SEQUENCE</scope>
    <source>
        <strain evidence="1">Expedition CK06-06</strain>
    </source>
</reference>
<dbReference type="SUPFAM" id="SSF63825">
    <property type="entry name" value="YWTD domain"/>
    <property type="match status" value="1"/>
</dbReference>
<evidence type="ECO:0000313" key="1">
    <source>
        <dbReference type="EMBL" id="GAI74715.1"/>
    </source>
</evidence>
<proteinExistence type="predicted"/>
<dbReference type="AlphaFoldDB" id="X1SH25"/>
<feature type="non-terminal residue" evidence="1">
    <location>
        <position position="174"/>
    </location>
</feature>
<sequence length="174" mass="19493">AVLILVALSGCINHNGDNNNNGNDGNNGDDGMPEEFTPIGTTTDRFFWSLKSFGGKLYAGTYGTPKAYNYPPWTFLKNFAAGESIPDFEEFKGRLYAASEKKGYIYRMNTPTDWVVVHRDSYIYALNLAVFGNYLYCLLSKPGPSEKIIRSSDGVNWATVWTSPTYIRFFVVYG</sequence>
<comment type="caution">
    <text evidence="1">The sequence shown here is derived from an EMBL/GenBank/DDBJ whole genome shotgun (WGS) entry which is preliminary data.</text>
</comment>
<accession>X1SH25</accession>